<comment type="caution">
    <text evidence="3">The sequence shown here is derived from an EMBL/GenBank/DDBJ whole genome shotgun (WGS) entry which is preliminary data.</text>
</comment>
<evidence type="ECO:0000313" key="3">
    <source>
        <dbReference type="EMBL" id="GAA3210534.1"/>
    </source>
</evidence>
<name>A0ABP6QDW9_9ACTN</name>
<evidence type="ECO:0000259" key="2">
    <source>
        <dbReference type="SMART" id="SM00854"/>
    </source>
</evidence>
<accession>A0ABP6QDW9</accession>
<dbReference type="InterPro" id="IPR052169">
    <property type="entry name" value="CW_Biosynth-Accessory"/>
</dbReference>
<dbReference type="EMBL" id="BAAAUV010000006">
    <property type="protein sequence ID" value="GAA3210534.1"/>
    <property type="molecule type" value="Genomic_DNA"/>
</dbReference>
<dbReference type="SUPFAM" id="SSF56300">
    <property type="entry name" value="Metallo-dependent phosphatases"/>
    <property type="match status" value="1"/>
</dbReference>
<gene>
    <name evidence="3" type="ORF">GCM10010468_28550</name>
</gene>
<dbReference type="CDD" id="cd07381">
    <property type="entry name" value="MPP_CapA"/>
    <property type="match status" value="1"/>
</dbReference>
<dbReference type="PANTHER" id="PTHR33393">
    <property type="entry name" value="POLYGLUTAMINE SYNTHESIS ACCESSORY PROTEIN RV0574C-RELATED"/>
    <property type="match status" value="1"/>
</dbReference>
<comment type="similarity">
    <text evidence="1">Belongs to the CapA family.</text>
</comment>
<feature type="domain" description="Capsule synthesis protein CapA" evidence="2">
    <location>
        <begin position="10"/>
        <end position="255"/>
    </location>
</feature>
<dbReference type="Pfam" id="PF09587">
    <property type="entry name" value="PGA_cap"/>
    <property type="match status" value="1"/>
</dbReference>
<evidence type="ECO:0000256" key="1">
    <source>
        <dbReference type="ARBA" id="ARBA00005662"/>
    </source>
</evidence>
<reference evidence="4" key="1">
    <citation type="journal article" date="2019" name="Int. J. Syst. Evol. Microbiol.">
        <title>The Global Catalogue of Microorganisms (GCM) 10K type strain sequencing project: providing services to taxonomists for standard genome sequencing and annotation.</title>
        <authorList>
            <consortium name="The Broad Institute Genomics Platform"/>
            <consortium name="The Broad Institute Genome Sequencing Center for Infectious Disease"/>
            <person name="Wu L."/>
            <person name="Ma J."/>
        </authorList>
    </citation>
    <scope>NUCLEOTIDE SEQUENCE [LARGE SCALE GENOMIC DNA]</scope>
    <source>
        <strain evidence="4">JCM 9377</strain>
    </source>
</reference>
<dbReference type="InterPro" id="IPR019079">
    <property type="entry name" value="Capsule_synth_CapA"/>
</dbReference>
<dbReference type="PANTHER" id="PTHR33393:SF13">
    <property type="entry name" value="PGA BIOSYNTHESIS PROTEIN CAPA"/>
    <property type="match status" value="1"/>
</dbReference>
<sequence length="347" mass="36845">MGSKAPRSFTVVASGDVLLHEGVSEQARRDGGGALDYRKIMRSVKPVISGADLAICHLETPLAPPRGPFHGYPVFSVPPQIVPALADLGYDTCSTASNHTLDQGTAGVGRTLRALDAAGIRHTGSARSAAEAARTNLLSVAGVPVAQLSYTYGFNGFRLPAGRPWTANQISVPRILAEARRARRAGAKAVIVSLHWGTEYRHAPNAMQVKVARALLASPAVDLIVGHHAHVVQPIGRASNGEYVAYGMGNLLAGQIGRDKNEGVITRFTFTRSGRGYKVTKAEFVPTLIEAPGGRVRLYDVLAELRRTDLSTARRTMLGRVAARTASIVRSRGVAVPFAGPPERATP</sequence>
<evidence type="ECO:0000313" key="4">
    <source>
        <dbReference type="Proteomes" id="UP001501237"/>
    </source>
</evidence>
<dbReference type="Proteomes" id="UP001501237">
    <property type="component" value="Unassembled WGS sequence"/>
</dbReference>
<organism evidence="3 4">
    <name type="scientific">Actinocorallia longicatena</name>
    <dbReference type="NCBI Taxonomy" id="111803"/>
    <lineage>
        <taxon>Bacteria</taxon>
        <taxon>Bacillati</taxon>
        <taxon>Actinomycetota</taxon>
        <taxon>Actinomycetes</taxon>
        <taxon>Streptosporangiales</taxon>
        <taxon>Thermomonosporaceae</taxon>
        <taxon>Actinocorallia</taxon>
    </lineage>
</organism>
<dbReference type="InterPro" id="IPR029052">
    <property type="entry name" value="Metallo-depent_PP-like"/>
</dbReference>
<protein>
    <submittedName>
        <fullName evidence="3">CapA family protein</fullName>
    </submittedName>
</protein>
<dbReference type="Gene3D" id="3.60.21.10">
    <property type="match status" value="1"/>
</dbReference>
<dbReference type="SMART" id="SM00854">
    <property type="entry name" value="PGA_cap"/>
    <property type="match status" value="1"/>
</dbReference>
<keyword evidence="4" id="KW-1185">Reference proteome</keyword>
<proteinExistence type="inferred from homology"/>